<comment type="caution">
    <text evidence="2">The sequence shown here is derived from an EMBL/GenBank/DDBJ whole genome shotgun (WGS) entry which is preliminary data.</text>
</comment>
<gene>
    <name evidence="2" type="ORF">JTE90_028069</name>
</gene>
<organism evidence="2 3">
    <name type="scientific">Oedothorax gibbosus</name>
    <dbReference type="NCBI Taxonomy" id="931172"/>
    <lineage>
        <taxon>Eukaryota</taxon>
        <taxon>Metazoa</taxon>
        <taxon>Ecdysozoa</taxon>
        <taxon>Arthropoda</taxon>
        <taxon>Chelicerata</taxon>
        <taxon>Arachnida</taxon>
        <taxon>Araneae</taxon>
        <taxon>Araneomorphae</taxon>
        <taxon>Entelegynae</taxon>
        <taxon>Araneoidea</taxon>
        <taxon>Linyphiidae</taxon>
        <taxon>Erigoninae</taxon>
        <taxon>Oedothorax</taxon>
    </lineage>
</organism>
<feature type="compositionally biased region" description="Basic and acidic residues" evidence="1">
    <location>
        <begin position="48"/>
        <end position="57"/>
    </location>
</feature>
<name>A0AAV6V892_9ARAC</name>
<protein>
    <submittedName>
        <fullName evidence="2">Uncharacterized protein</fullName>
    </submittedName>
</protein>
<accession>A0AAV6V892</accession>
<proteinExistence type="predicted"/>
<dbReference type="Proteomes" id="UP000827092">
    <property type="component" value="Unassembled WGS sequence"/>
</dbReference>
<evidence type="ECO:0000256" key="1">
    <source>
        <dbReference type="SAM" id="MobiDB-lite"/>
    </source>
</evidence>
<reference evidence="2 3" key="1">
    <citation type="journal article" date="2022" name="Nat. Ecol. Evol.">
        <title>A masculinizing supergene underlies an exaggerated male reproductive morph in a spider.</title>
        <authorList>
            <person name="Hendrickx F."/>
            <person name="De Corte Z."/>
            <person name="Sonet G."/>
            <person name="Van Belleghem S.M."/>
            <person name="Kostlbacher S."/>
            <person name="Vangestel C."/>
        </authorList>
    </citation>
    <scope>NUCLEOTIDE SEQUENCE [LARGE SCALE GENOMIC DNA]</scope>
    <source>
        <strain evidence="2">W744_W776</strain>
    </source>
</reference>
<feature type="region of interest" description="Disordered" evidence="1">
    <location>
        <begin position="44"/>
        <end position="76"/>
    </location>
</feature>
<keyword evidence="3" id="KW-1185">Reference proteome</keyword>
<evidence type="ECO:0000313" key="3">
    <source>
        <dbReference type="Proteomes" id="UP000827092"/>
    </source>
</evidence>
<dbReference type="EMBL" id="JAFNEN010000132">
    <property type="protein sequence ID" value="KAG8192945.1"/>
    <property type="molecule type" value="Genomic_DNA"/>
</dbReference>
<dbReference type="AlphaFoldDB" id="A0AAV6V892"/>
<sequence length="76" mass="8329">MHVHTKGVPLIFPQKIERTELWSIDAAPNSVVVHISPLSEDGLGELEMGGKHSARDGVDEESDFTSHPYPEPPPLC</sequence>
<evidence type="ECO:0000313" key="2">
    <source>
        <dbReference type="EMBL" id="KAG8192945.1"/>
    </source>
</evidence>